<protein>
    <submittedName>
        <fullName evidence="1">Uncharacterized protein</fullName>
    </submittedName>
</protein>
<gene>
    <name evidence="1" type="ORF">An16g08600</name>
</gene>
<dbReference type="KEGG" id="ang:An16g08600"/>
<name>A0AAJ8BTR1_ASPNG</name>
<dbReference type="VEuPathDB" id="FungiDB:An16g08600"/>
<organism evidence="1">
    <name type="scientific">Aspergillus niger</name>
    <dbReference type="NCBI Taxonomy" id="5061"/>
    <lineage>
        <taxon>Eukaryota</taxon>
        <taxon>Fungi</taxon>
        <taxon>Dikarya</taxon>
        <taxon>Ascomycota</taxon>
        <taxon>Pezizomycotina</taxon>
        <taxon>Eurotiomycetes</taxon>
        <taxon>Eurotiomycetidae</taxon>
        <taxon>Eurotiales</taxon>
        <taxon>Aspergillaceae</taxon>
        <taxon>Aspergillus</taxon>
        <taxon>Aspergillus subgen. Circumdati</taxon>
    </lineage>
</organism>
<reference evidence="1" key="1">
    <citation type="submission" date="2025-02" db="EMBL/GenBank/DDBJ databases">
        <authorList>
            <consortium name="NCBI Genome Project"/>
        </authorList>
    </citation>
    <scope>NUCLEOTIDE SEQUENCE</scope>
</reference>
<reference evidence="1" key="2">
    <citation type="submission" date="2025-08" db="UniProtKB">
        <authorList>
            <consortium name="RefSeq"/>
        </authorList>
    </citation>
    <scope>IDENTIFICATION</scope>
</reference>
<sequence length="137" mass="15040">MVIDGLPLLCKLSFYVMKRGIDTILAVAASATNGHSPARSSAKWATMTAQNRMTAHVRLKGNRVAHHWPTWALSGSTSLTSTLQWAALEADPCNYMPYLFQKLKCRDVWNSLDRDTGQGSAVALFACGHRLTAAMFI</sequence>
<dbReference type="GeneID" id="84593531"/>
<dbReference type="RefSeq" id="XP_059602788.1">
    <property type="nucleotide sequence ID" value="XM_059745353.1"/>
</dbReference>
<proteinExistence type="predicted"/>
<dbReference type="AlphaFoldDB" id="A0AAJ8BTR1"/>
<accession>A0AAJ8BTR1</accession>
<evidence type="ECO:0000313" key="1">
    <source>
        <dbReference type="RefSeq" id="XP_059602788.1"/>
    </source>
</evidence>